<dbReference type="RefSeq" id="WP_155702136.1">
    <property type="nucleotide sequence ID" value="NZ_CP034235.1"/>
</dbReference>
<organism evidence="2 3">
    <name type="scientific">Paenibacillus psychroresistens</name>
    <dbReference type="NCBI Taxonomy" id="1778678"/>
    <lineage>
        <taxon>Bacteria</taxon>
        <taxon>Bacillati</taxon>
        <taxon>Bacillota</taxon>
        <taxon>Bacilli</taxon>
        <taxon>Bacillales</taxon>
        <taxon>Paenibacillaceae</taxon>
        <taxon>Paenibacillus</taxon>
    </lineage>
</organism>
<accession>A0A6B8RNU6</accession>
<keyword evidence="1" id="KW-0812">Transmembrane</keyword>
<feature type="transmembrane region" description="Helical" evidence="1">
    <location>
        <begin position="56"/>
        <end position="74"/>
    </location>
</feature>
<feature type="transmembrane region" description="Helical" evidence="1">
    <location>
        <begin position="119"/>
        <end position="140"/>
    </location>
</feature>
<sequence length="243" mass="27558">MDIYIKLLMTFITIAAMMIFVYSIFSLHLADAHKQIAILAVSVGFTNYYFKFVIDSPYSFVAQTAIWIVMMIILRKYSFLFSLIFCGVGTIFVAIVDGATTYAVIALNISTMDKMISNPLHYTILHLAVTSMYLLIAYVLKKFRIGFVFLRLGYSGKTLLKPHNFILAAALILVVSLFQIYANSFTTSSIDFYLIISMTLVIIYVLYRAFIKNRSDYNSRFVGEGSGNNKIIKSNKPSKHNIK</sequence>
<gene>
    <name evidence="2" type="ORF">EHS13_20175</name>
</gene>
<keyword evidence="1" id="KW-1133">Transmembrane helix</keyword>
<name>A0A6B8RNU6_9BACL</name>
<evidence type="ECO:0000313" key="3">
    <source>
        <dbReference type="Proteomes" id="UP000426246"/>
    </source>
</evidence>
<proteinExistence type="predicted"/>
<dbReference type="KEGG" id="ppsc:EHS13_20175"/>
<reference evidence="3" key="1">
    <citation type="submission" date="2018-11" db="EMBL/GenBank/DDBJ databases">
        <title>Complete genome sequence of Paenibacillus sp. ML311-T8.</title>
        <authorList>
            <person name="Nam Y.-D."/>
            <person name="Kang J."/>
            <person name="Chung W.-H."/>
            <person name="Park Y.S."/>
        </authorList>
    </citation>
    <scope>NUCLEOTIDE SEQUENCE [LARGE SCALE GENOMIC DNA]</scope>
    <source>
        <strain evidence="3">ML311-T8</strain>
    </source>
</reference>
<feature type="transmembrane region" description="Helical" evidence="1">
    <location>
        <begin position="161"/>
        <end position="180"/>
    </location>
</feature>
<evidence type="ECO:0000313" key="2">
    <source>
        <dbReference type="EMBL" id="QGQ97036.1"/>
    </source>
</evidence>
<evidence type="ECO:0000256" key="1">
    <source>
        <dbReference type="SAM" id="Phobius"/>
    </source>
</evidence>
<feature type="transmembrane region" description="Helical" evidence="1">
    <location>
        <begin position="6"/>
        <end position="25"/>
    </location>
</feature>
<dbReference type="EMBL" id="CP034235">
    <property type="protein sequence ID" value="QGQ97036.1"/>
    <property type="molecule type" value="Genomic_DNA"/>
</dbReference>
<protein>
    <submittedName>
        <fullName evidence="2">Uncharacterized protein</fullName>
    </submittedName>
</protein>
<dbReference type="Proteomes" id="UP000426246">
    <property type="component" value="Chromosome"/>
</dbReference>
<keyword evidence="3" id="KW-1185">Reference proteome</keyword>
<dbReference type="AlphaFoldDB" id="A0A6B8RNU6"/>
<keyword evidence="1" id="KW-0472">Membrane</keyword>
<feature type="transmembrane region" description="Helical" evidence="1">
    <location>
        <begin position="192"/>
        <end position="211"/>
    </location>
</feature>
<feature type="transmembrane region" description="Helical" evidence="1">
    <location>
        <begin position="81"/>
        <end position="107"/>
    </location>
</feature>